<dbReference type="EMBL" id="CAJOAX010012050">
    <property type="protein sequence ID" value="CAF4105041.1"/>
    <property type="molecule type" value="Genomic_DNA"/>
</dbReference>
<evidence type="ECO:0000256" key="3">
    <source>
        <dbReference type="ARBA" id="ARBA00022737"/>
    </source>
</evidence>
<dbReference type="InterPro" id="IPR027038">
    <property type="entry name" value="RanGap"/>
</dbReference>
<keyword evidence="3" id="KW-0677">Repeat</keyword>
<dbReference type="GO" id="GO:0031267">
    <property type="term" value="F:small GTPase binding"/>
    <property type="evidence" value="ECO:0007669"/>
    <property type="project" value="TreeGrafter"/>
</dbReference>
<evidence type="ECO:0000313" key="4">
    <source>
        <dbReference type="EMBL" id="CAF4105041.1"/>
    </source>
</evidence>
<dbReference type="SMART" id="SM00368">
    <property type="entry name" value="LRR_RI"/>
    <property type="match status" value="6"/>
</dbReference>
<dbReference type="GO" id="GO:0005829">
    <property type="term" value="C:cytosol"/>
    <property type="evidence" value="ECO:0007669"/>
    <property type="project" value="TreeGrafter"/>
</dbReference>
<dbReference type="Pfam" id="PF13516">
    <property type="entry name" value="LRR_6"/>
    <property type="match status" value="2"/>
</dbReference>
<dbReference type="Gene3D" id="3.80.10.10">
    <property type="entry name" value="Ribonuclease Inhibitor"/>
    <property type="match status" value="2"/>
</dbReference>
<dbReference type="GO" id="GO:0005634">
    <property type="term" value="C:nucleus"/>
    <property type="evidence" value="ECO:0007669"/>
    <property type="project" value="TreeGrafter"/>
</dbReference>
<keyword evidence="2" id="KW-0433">Leucine-rich repeat</keyword>
<name>A0A819V8D6_9BILA</name>
<dbReference type="GO" id="GO:0048471">
    <property type="term" value="C:perinuclear region of cytoplasm"/>
    <property type="evidence" value="ECO:0007669"/>
    <property type="project" value="TreeGrafter"/>
</dbReference>
<organism evidence="4 5">
    <name type="scientific">Rotaria sordida</name>
    <dbReference type="NCBI Taxonomy" id="392033"/>
    <lineage>
        <taxon>Eukaryota</taxon>
        <taxon>Metazoa</taxon>
        <taxon>Spiralia</taxon>
        <taxon>Gnathifera</taxon>
        <taxon>Rotifera</taxon>
        <taxon>Eurotatoria</taxon>
        <taxon>Bdelloidea</taxon>
        <taxon>Philodinida</taxon>
        <taxon>Philodinidae</taxon>
        <taxon>Rotaria</taxon>
    </lineage>
</organism>
<dbReference type="PANTHER" id="PTHR24113">
    <property type="entry name" value="RAN GTPASE-ACTIVATING PROTEIN 1"/>
    <property type="match status" value="1"/>
</dbReference>
<dbReference type="InterPro" id="IPR001611">
    <property type="entry name" value="Leu-rich_rpt"/>
</dbReference>
<dbReference type="GO" id="GO:0005096">
    <property type="term" value="F:GTPase activator activity"/>
    <property type="evidence" value="ECO:0007669"/>
    <property type="project" value="UniProtKB-KW"/>
</dbReference>
<evidence type="ECO:0000256" key="1">
    <source>
        <dbReference type="ARBA" id="ARBA00022468"/>
    </source>
</evidence>
<gene>
    <name evidence="4" type="ORF">OTI717_LOCUS34284</name>
</gene>
<dbReference type="PANTHER" id="PTHR24113:SF12">
    <property type="entry name" value="RAN GTPASE-ACTIVATING PROTEIN 1"/>
    <property type="match status" value="1"/>
</dbReference>
<dbReference type="SUPFAM" id="SSF52047">
    <property type="entry name" value="RNI-like"/>
    <property type="match status" value="1"/>
</dbReference>
<reference evidence="4" key="1">
    <citation type="submission" date="2021-02" db="EMBL/GenBank/DDBJ databases">
        <authorList>
            <person name="Nowell W R."/>
        </authorList>
    </citation>
    <scope>NUCLEOTIDE SEQUENCE</scope>
</reference>
<dbReference type="AlphaFoldDB" id="A0A819V8D6"/>
<comment type="caution">
    <text evidence="4">The sequence shown here is derived from an EMBL/GenBank/DDBJ whole genome shotgun (WGS) entry which is preliminary data.</text>
</comment>
<dbReference type="Proteomes" id="UP000663823">
    <property type="component" value="Unassembled WGS sequence"/>
</dbReference>
<keyword evidence="1" id="KW-0343">GTPase activation</keyword>
<dbReference type="GO" id="GO:0006913">
    <property type="term" value="P:nucleocytoplasmic transport"/>
    <property type="evidence" value="ECO:0007669"/>
    <property type="project" value="TreeGrafter"/>
</dbReference>
<sequence>MKSTPNQLLDYRCRLGSPTSLGRSGVSQMYHLHVLEGEGYKILQELFPQLKDKLLNEYDVHPNVDHNPRLEEILSRCHSYSTVMLNDLRLDNFDIPYIIRKVLIVKQCSVLNLSNNLIEVTGFELLANALRSNVTLKRLSLKGNRAQLKGVEYLATALITNSTLEVLELETNSIPDTAAYSLADMLRRNHTLKDLFLGYNDIESRGMEIMANALDHKSTLEILSLAGNKLNDKCIDALHRMININQKLQRLYLHENGLSLEGKTRLLHIVNAKKGFTLNI</sequence>
<evidence type="ECO:0000313" key="5">
    <source>
        <dbReference type="Proteomes" id="UP000663823"/>
    </source>
</evidence>
<evidence type="ECO:0000256" key="2">
    <source>
        <dbReference type="ARBA" id="ARBA00022614"/>
    </source>
</evidence>
<protein>
    <submittedName>
        <fullName evidence="4">Uncharacterized protein</fullName>
    </submittedName>
</protein>
<dbReference type="InterPro" id="IPR032675">
    <property type="entry name" value="LRR_dom_sf"/>
</dbReference>
<accession>A0A819V8D6</accession>
<proteinExistence type="predicted"/>